<proteinExistence type="predicted"/>
<dbReference type="AlphaFoldDB" id="A0A7S0XJP9"/>
<sequence>MAFGFSTGVTVGHKKPVAAISRANASQAVASKRNARVSMAVDPSGATNIPALIAASAAFPALFFAGYASGNMGVMQTPTQFGINNLDEASFRRFSKSRSVGQFMADFVMAKHKAMSMPNGLYNPQCVEGTAKGEAFMKRHQFMSRVQRNKQRTPYEKVHDVFTNRKLAAINLGHICNAEEEDFYRFPELATTYLMTKMELDMSCNRYAVPESEAEKYLMKSVNMQMEKRATPYGIATNLCCDGRFKGDAEARRVAAGTVAFRARQMSPAMKARQRYNSKKHALVNGHPCQYEEEMFTKFPASAASMSADMYRF</sequence>
<accession>A0A7S0XJP9</accession>
<gene>
    <name evidence="1" type="ORF">EMAD1354_LOCUS2318</name>
</gene>
<dbReference type="EMBL" id="HBFE01003468">
    <property type="protein sequence ID" value="CAD8726238.1"/>
    <property type="molecule type" value="Transcribed_RNA"/>
</dbReference>
<name>A0A7S0XJP9_9RHOD</name>
<protein>
    <submittedName>
        <fullName evidence="1">Uncharacterized protein</fullName>
    </submittedName>
</protein>
<organism evidence="1">
    <name type="scientific">Erythrolobus madagascarensis</name>
    <dbReference type="NCBI Taxonomy" id="708628"/>
    <lineage>
        <taxon>Eukaryota</taxon>
        <taxon>Rhodophyta</taxon>
        <taxon>Bangiophyceae</taxon>
        <taxon>Porphyridiales</taxon>
        <taxon>Porphyridiaceae</taxon>
        <taxon>Erythrolobus</taxon>
    </lineage>
</organism>
<reference evidence="1" key="1">
    <citation type="submission" date="2021-01" db="EMBL/GenBank/DDBJ databases">
        <authorList>
            <person name="Corre E."/>
            <person name="Pelletier E."/>
            <person name="Niang G."/>
            <person name="Scheremetjew M."/>
            <person name="Finn R."/>
            <person name="Kale V."/>
            <person name="Holt S."/>
            <person name="Cochrane G."/>
            <person name="Meng A."/>
            <person name="Brown T."/>
            <person name="Cohen L."/>
        </authorList>
    </citation>
    <scope>NUCLEOTIDE SEQUENCE</scope>
    <source>
        <strain evidence="1">CCMP3276</strain>
    </source>
</reference>
<evidence type="ECO:0000313" key="1">
    <source>
        <dbReference type="EMBL" id="CAD8726238.1"/>
    </source>
</evidence>